<dbReference type="InterPro" id="IPR050109">
    <property type="entry name" value="HTH-type_TetR-like_transc_reg"/>
</dbReference>
<dbReference type="PROSITE" id="PS50977">
    <property type="entry name" value="HTH_TETR_2"/>
    <property type="match status" value="1"/>
</dbReference>
<organism evidence="4 5">
    <name type="scientific">Abyssibacter profundi</name>
    <dbReference type="NCBI Taxonomy" id="2182787"/>
    <lineage>
        <taxon>Bacteria</taxon>
        <taxon>Pseudomonadati</taxon>
        <taxon>Pseudomonadota</taxon>
        <taxon>Gammaproteobacteria</taxon>
        <taxon>Chromatiales</taxon>
        <taxon>Oceanococcaceae</taxon>
        <taxon>Abyssibacter</taxon>
    </lineage>
</organism>
<dbReference type="Pfam" id="PF00440">
    <property type="entry name" value="TetR_N"/>
    <property type="match status" value="1"/>
</dbReference>
<dbReference type="Gene3D" id="1.10.357.10">
    <property type="entry name" value="Tetracycline Repressor, domain 2"/>
    <property type="match status" value="1"/>
</dbReference>
<protein>
    <submittedName>
        <fullName evidence="4">TetR/AcrR family transcriptional regulator</fullName>
    </submittedName>
</protein>
<evidence type="ECO:0000256" key="2">
    <source>
        <dbReference type="PROSITE-ProRule" id="PRU00335"/>
    </source>
</evidence>
<gene>
    <name evidence="4" type="ORF">DEH80_02275</name>
</gene>
<name>A0A363UPE8_9GAMM</name>
<comment type="caution">
    <text evidence="4">The sequence shown here is derived from an EMBL/GenBank/DDBJ whole genome shotgun (WGS) entry which is preliminary data.</text>
</comment>
<feature type="DNA-binding region" description="H-T-H motif" evidence="2">
    <location>
        <begin position="41"/>
        <end position="60"/>
    </location>
</feature>
<dbReference type="AlphaFoldDB" id="A0A363UPE8"/>
<dbReference type="SUPFAM" id="SSF46689">
    <property type="entry name" value="Homeodomain-like"/>
    <property type="match status" value="1"/>
</dbReference>
<keyword evidence="1 2" id="KW-0238">DNA-binding</keyword>
<dbReference type="PANTHER" id="PTHR30055:SF226">
    <property type="entry name" value="HTH-TYPE TRANSCRIPTIONAL REGULATOR PKSA"/>
    <property type="match status" value="1"/>
</dbReference>
<dbReference type="RefSeq" id="WP_109718852.1">
    <property type="nucleotide sequence ID" value="NZ_QEQK01000002.1"/>
</dbReference>
<keyword evidence="5" id="KW-1185">Reference proteome</keyword>
<evidence type="ECO:0000313" key="4">
    <source>
        <dbReference type="EMBL" id="PWN57348.1"/>
    </source>
</evidence>
<evidence type="ECO:0000259" key="3">
    <source>
        <dbReference type="PROSITE" id="PS50977"/>
    </source>
</evidence>
<dbReference type="OrthoDB" id="63332at2"/>
<dbReference type="SUPFAM" id="SSF48498">
    <property type="entry name" value="Tetracyclin repressor-like, C-terminal domain"/>
    <property type="match status" value="1"/>
</dbReference>
<dbReference type="InterPro" id="IPR036271">
    <property type="entry name" value="Tet_transcr_reg_TetR-rel_C_sf"/>
</dbReference>
<dbReference type="InterPro" id="IPR009057">
    <property type="entry name" value="Homeodomain-like_sf"/>
</dbReference>
<dbReference type="EMBL" id="QEQK01000002">
    <property type="protein sequence ID" value="PWN57348.1"/>
    <property type="molecule type" value="Genomic_DNA"/>
</dbReference>
<accession>A0A363UPE8</accession>
<proteinExistence type="predicted"/>
<dbReference type="GO" id="GO:0003700">
    <property type="term" value="F:DNA-binding transcription factor activity"/>
    <property type="evidence" value="ECO:0007669"/>
    <property type="project" value="TreeGrafter"/>
</dbReference>
<dbReference type="InterPro" id="IPR001647">
    <property type="entry name" value="HTH_TetR"/>
</dbReference>
<reference evidence="4 5" key="1">
    <citation type="submission" date="2018-05" db="EMBL/GenBank/DDBJ databases">
        <title>Abyssibacter profundi OUC007T gen. nov., sp. nov, a marine bacterium isolated from seawater of the Mariana Trench.</title>
        <authorList>
            <person name="Zhou S."/>
        </authorList>
    </citation>
    <scope>NUCLEOTIDE SEQUENCE [LARGE SCALE GENOMIC DNA]</scope>
    <source>
        <strain evidence="4 5">OUC007</strain>
    </source>
</reference>
<dbReference type="GO" id="GO:0000976">
    <property type="term" value="F:transcription cis-regulatory region binding"/>
    <property type="evidence" value="ECO:0007669"/>
    <property type="project" value="TreeGrafter"/>
</dbReference>
<dbReference type="Proteomes" id="UP000251800">
    <property type="component" value="Unassembled WGS sequence"/>
</dbReference>
<dbReference type="PRINTS" id="PR00455">
    <property type="entry name" value="HTHTETR"/>
</dbReference>
<sequence>MSATVQARPLSRREQNKAANRSAILAAARRLFIERGFDAVNVRDIVRGTHLAAGTFYNYFPDKESVFRALVDEQMASLTVQLTSIRQSADSLEVFLHATYALVFRTALDEPLFYQFIFRNQAVMQDMYEGSVLGLSVHALRQDIEAAQARGLIDADIDADYLAAAFYGVGFELGRELVSRETPDPDAVAALATRIFLAGVAPQS</sequence>
<dbReference type="PANTHER" id="PTHR30055">
    <property type="entry name" value="HTH-TYPE TRANSCRIPTIONAL REGULATOR RUTR"/>
    <property type="match status" value="1"/>
</dbReference>
<evidence type="ECO:0000313" key="5">
    <source>
        <dbReference type="Proteomes" id="UP000251800"/>
    </source>
</evidence>
<evidence type="ECO:0000256" key="1">
    <source>
        <dbReference type="ARBA" id="ARBA00023125"/>
    </source>
</evidence>
<feature type="domain" description="HTH tetR-type" evidence="3">
    <location>
        <begin position="18"/>
        <end position="78"/>
    </location>
</feature>